<keyword evidence="1" id="KW-1133">Transmembrane helix</keyword>
<feature type="transmembrane region" description="Helical" evidence="1">
    <location>
        <begin position="158"/>
        <end position="179"/>
    </location>
</feature>
<feature type="transmembrane region" description="Helical" evidence="1">
    <location>
        <begin position="78"/>
        <end position="95"/>
    </location>
</feature>
<reference evidence="3" key="1">
    <citation type="submission" date="2020-08" db="EMBL/GenBank/DDBJ databases">
        <title>Novel species isolated from subtropical streams in China.</title>
        <authorList>
            <person name="Lu H."/>
        </authorList>
    </citation>
    <scope>NUCLEOTIDE SEQUENCE</scope>
    <source>
        <strain evidence="3">CY7W</strain>
    </source>
</reference>
<feature type="transmembrane region" description="Helical" evidence="1">
    <location>
        <begin position="240"/>
        <end position="258"/>
    </location>
</feature>
<dbReference type="RefSeq" id="WP_186881651.1">
    <property type="nucleotide sequence ID" value="NZ_JACOGG010000012.1"/>
</dbReference>
<keyword evidence="4" id="KW-1185">Reference proteome</keyword>
<dbReference type="PANTHER" id="PTHR37312">
    <property type="entry name" value="MEMBRANE-BOUND ACYLTRANSFERASE YKRP-RELATED"/>
    <property type="match status" value="1"/>
</dbReference>
<feature type="domain" description="Acyltransferase 3" evidence="2">
    <location>
        <begin position="14"/>
        <end position="316"/>
    </location>
</feature>
<feature type="transmembrane region" description="Helical" evidence="1">
    <location>
        <begin position="107"/>
        <end position="129"/>
    </location>
</feature>
<protein>
    <submittedName>
        <fullName evidence="3">Acyltransferase family protein</fullName>
    </submittedName>
</protein>
<keyword evidence="1" id="KW-0812">Transmembrane</keyword>
<feature type="transmembrane region" description="Helical" evidence="1">
    <location>
        <begin position="191"/>
        <end position="210"/>
    </location>
</feature>
<feature type="transmembrane region" description="Helical" evidence="1">
    <location>
        <begin position="45"/>
        <end position="66"/>
    </location>
</feature>
<feature type="transmembrane region" description="Helical" evidence="1">
    <location>
        <begin position="270"/>
        <end position="291"/>
    </location>
</feature>
<dbReference type="PANTHER" id="PTHR37312:SF1">
    <property type="entry name" value="MEMBRANE-BOUND ACYLTRANSFERASE YKRP-RELATED"/>
    <property type="match status" value="1"/>
</dbReference>
<dbReference type="EMBL" id="JACOGG010000012">
    <property type="protein sequence ID" value="MBC3936086.1"/>
    <property type="molecule type" value="Genomic_DNA"/>
</dbReference>
<evidence type="ECO:0000256" key="1">
    <source>
        <dbReference type="SAM" id="Phobius"/>
    </source>
</evidence>
<feature type="transmembrane region" description="Helical" evidence="1">
    <location>
        <begin position="303"/>
        <end position="322"/>
    </location>
</feature>
<evidence type="ECO:0000259" key="2">
    <source>
        <dbReference type="Pfam" id="PF01757"/>
    </source>
</evidence>
<dbReference type="Pfam" id="PF01757">
    <property type="entry name" value="Acyl_transf_3"/>
    <property type="match status" value="1"/>
</dbReference>
<organism evidence="3 4">
    <name type="scientific">Undibacterium rugosum</name>
    <dbReference type="NCBI Taxonomy" id="2762291"/>
    <lineage>
        <taxon>Bacteria</taxon>
        <taxon>Pseudomonadati</taxon>
        <taxon>Pseudomonadota</taxon>
        <taxon>Betaproteobacteria</taxon>
        <taxon>Burkholderiales</taxon>
        <taxon>Oxalobacteraceae</taxon>
        <taxon>Undibacterium</taxon>
    </lineage>
</organism>
<dbReference type="InterPro" id="IPR002656">
    <property type="entry name" value="Acyl_transf_3_dom"/>
</dbReference>
<dbReference type="Proteomes" id="UP000612361">
    <property type="component" value="Unassembled WGS sequence"/>
</dbReference>
<gene>
    <name evidence="3" type="ORF">H8K47_11995</name>
</gene>
<dbReference type="AlphaFoldDB" id="A0A923I5S8"/>
<feature type="transmembrane region" description="Helical" evidence="1">
    <location>
        <begin position="21"/>
        <end position="39"/>
    </location>
</feature>
<proteinExistence type="predicted"/>
<keyword evidence="1" id="KW-0472">Membrane</keyword>
<feature type="transmembrane region" description="Helical" evidence="1">
    <location>
        <begin position="136"/>
        <end position="152"/>
    </location>
</feature>
<sequence>MHTSRPALPLNRNTSLDNIKGLLIFLVVFGHLVELHIASDAFLRPIWILIYTFHMPMFAMVSGMLSKSDLNQHQSRQLIRNILAPLLAFELLYELTEYLLTGSFSAYAKLIAPYWMLWYLLSLLSWRLLLPLFTRLQFPVLISILLAMAGSYSEHSGYFLSISRTLTFLPFFILGWTLGPDFLQRWKSKPHWFLLSLLICASAIVAAMLLPKHFDYRWLYGSFSLHRLGMANLTGSMYQLAQYASCTVIGLAVCYLMSRRNWGLARIGQQSMYVFLWHGMALIILHNTGLLNRILHLEDTARLLVSLGASALIVWLAAHPYCELLTNKLILQATQWLLLKQDSKTEQVASAASSESRHIS</sequence>
<evidence type="ECO:0000313" key="3">
    <source>
        <dbReference type="EMBL" id="MBC3936086.1"/>
    </source>
</evidence>
<dbReference type="GO" id="GO:0016747">
    <property type="term" value="F:acyltransferase activity, transferring groups other than amino-acyl groups"/>
    <property type="evidence" value="ECO:0007669"/>
    <property type="project" value="InterPro"/>
</dbReference>
<name>A0A923I5S8_9BURK</name>
<dbReference type="InterPro" id="IPR052734">
    <property type="entry name" value="Nod_factor_acetyltransferase"/>
</dbReference>
<keyword evidence="3" id="KW-0808">Transferase</keyword>
<keyword evidence="3" id="KW-0012">Acyltransferase</keyword>
<comment type="caution">
    <text evidence="3">The sequence shown here is derived from an EMBL/GenBank/DDBJ whole genome shotgun (WGS) entry which is preliminary data.</text>
</comment>
<accession>A0A923I5S8</accession>
<evidence type="ECO:0000313" key="4">
    <source>
        <dbReference type="Proteomes" id="UP000612361"/>
    </source>
</evidence>